<dbReference type="PANTHER" id="PTHR24330:SF19">
    <property type="entry name" value="MEDIATOR OF RNA POLYMERASE II TRANSCRIPTION SUBUNIT 29"/>
    <property type="match status" value="1"/>
</dbReference>
<feature type="region of interest" description="Disordered" evidence="2">
    <location>
        <begin position="993"/>
        <end position="1039"/>
    </location>
</feature>
<feature type="region of interest" description="Disordered" evidence="2">
    <location>
        <begin position="119"/>
        <end position="197"/>
    </location>
</feature>
<evidence type="ECO:0000256" key="2">
    <source>
        <dbReference type="SAM" id="MobiDB-lite"/>
    </source>
</evidence>
<protein>
    <submittedName>
        <fullName evidence="3">Uncharacterized protein</fullName>
    </submittedName>
</protein>
<feature type="region of interest" description="Disordered" evidence="2">
    <location>
        <begin position="493"/>
        <end position="749"/>
    </location>
</feature>
<feature type="compositionally biased region" description="Polar residues" evidence="2">
    <location>
        <begin position="690"/>
        <end position="700"/>
    </location>
</feature>
<feature type="region of interest" description="Disordered" evidence="2">
    <location>
        <begin position="329"/>
        <end position="381"/>
    </location>
</feature>
<feature type="compositionally biased region" description="Pro residues" evidence="2">
    <location>
        <begin position="712"/>
        <end position="722"/>
    </location>
</feature>
<feature type="coiled-coil region" evidence="1">
    <location>
        <begin position="758"/>
        <end position="820"/>
    </location>
</feature>
<feature type="region of interest" description="Disordered" evidence="2">
    <location>
        <begin position="218"/>
        <end position="247"/>
    </location>
</feature>
<feature type="compositionally biased region" description="Low complexity" evidence="2">
    <location>
        <begin position="228"/>
        <end position="238"/>
    </location>
</feature>
<dbReference type="InterPro" id="IPR052145">
    <property type="entry name" value="Mediator/Homeobox_domain"/>
</dbReference>
<dbReference type="OrthoDB" id="2155843at2759"/>
<feature type="compositionally biased region" description="Basic residues" evidence="2">
    <location>
        <begin position="577"/>
        <end position="586"/>
    </location>
</feature>
<accession>A0A1Y2EGY6</accession>
<feature type="coiled-coil region" evidence="1">
    <location>
        <begin position="954"/>
        <end position="981"/>
    </location>
</feature>
<dbReference type="AlphaFoldDB" id="A0A1Y2EGY6"/>
<feature type="compositionally biased region" description="Low complexity" evidence="2">
    <location>
        <begin position="521"/>
        <end position="575"/>
    </location>
</feature>
<feature type="compositionally biased region" description="Polar residues" evidence="2">
    <location>
        <begin position="993"/>
        <end position="1009"/>
    </location>
</feature>
<feature type="compositionally biased region" description="Low complexity" evidence="2">
    <location>
        <begin position="335"/>
        <end position="365"/>
    </location>
</feature>
<evidence type="ECO:0000313" key="3">
    <source>
        <dbReference type="EMBL" id="ORY70829.1"/>
    </source>
</evidence>
<dbReference type="PANTHER" id="PTHR24330">
    <property type="entry name" value="HOMEOBOX PROTEIN BARH-LIKE"/>
    <property type="match status" value="1"/>
</dbReference>
<keyword evidence="1" id="KW-0175">Coiled coil</keyword>
<evidence type="ECO:0000256" key="1">
    <source>
        <dbReference type="SAM" id="Coils"/>
    </source>
</evidence>
<evidence type="ECO:0000313" key="4">
    <source>
        <dbReference type="Proteomes" id="UP000193920"/>
    </source>
</evidence>
<dbReference type="EMBL" id="MCOG01000041">
    <property type="protein sequence ID" value="ORY70829.1"/>
    <property type="molecule type" value="Genomic_DNA"/>
</dbReference>
<organism evidence="3 4">
    <name type="scientific">Neocallimastix californiae</name>
    <dbReference type="NCBI Taxonomy" id="1754190"/>
    <lineage>
        <taxon>Eukaryota</taxon>
        <taxon>Fungi</taxon>
        <taxon>Fungi incertae sedis</taxon>
        <taxon>Chytridiomycota</taxon>
        <taxon>Chytridiomycota incertae sedis</taxon>
        <taxon>Neocallimastigomycetes</taxon>
        <taxon>Neocallimastigales</taxon>
        <taxon>Neocallimastigaceae</taxon>
        <taxon>Neocallimastix</taxon>
    </lineage>
</organism>
<comment type="caution">
    <text evidence="3">The sequence shown here is derived from an EMBL/GenBank/DDBJ whole genome shotgun (WGS) entry which is preliminary data.</text>
</comment>
<feature type="compositionally biased region" description="Basic residues" evidence="2">
    <location>
        <begin position="724"/>
        <end position="741"/>
    </location>
</feature>
<proteinExistence type="predicted"/>
<dbReference type="Proteomes" id="UP000193920">
    <property type="component" value="Unassembled WGS sequence"/>
</dbReference>
<feature type="compositionally biased region" description="Low complexity" evidence="2">
    <location>
        <begin position="180"/>
        <end position="197"/>
    </location>
</feature>
<reference evidence="3 4" key="1">
    <citation type="submission" date="2016-08" db="EMBL/GenBank/DDBJ databases">
        <title>A Parts List for Fungal Cellulosomes Revealed by Comparative Genomics.</title>
        <authorList>
            <consortium name="DOE Joint Genome Institute"/>
            <person name="Haitjema C.H."/>
            <person name="Gilmore S.P."/>
            <person name="Henske J.K."/>
            <person name="Solomon K.V."/>
            <person name="De Groot R."/>
            <person name="Kuo A."/>
            <person name="Mondo S.J."/>
            <person name="Salamov A.A."/>
            <person name="Labutti K."/>
            <person name="Zhao Z."/>
            <person name="Chiniquy J."/>
            <person name="Barry K."/>
            <person name="Brewer H.M."/>
            <person name="Purvine S.O."/>
            <person name="Wright A.T."/>
            <person name="Boxma B."/>
            <person name="Van Alen T."/>
            <person name="Hackstein J.H."/>
            <person name="Baker S.E."/>
            <person name="Grigoriev I.V."/>
            <person name="O'Malley M.A."/>
        </authorList>
    </citation>
    <scope>NUCLEOTIDE SEQUENCE [LARGE SCALE GENOMIC DNA]</scope>
    <source>
        <strain evidence="3 4">G1</strain>
    </source>
</reference>
<keyword evidence="4" id="KW-1185">Reference proteome</keyword>
<feature type="compositionally biased region" description="Acidic residues" evidence="2">
    <location>
        <begin position="422"/>
        <end position="440"/>
    </location>
</feature>
<feature type="compositionally biased region" description="Acidic residues" evidence="2">
    <location>
        <begin position="493"/>
        <end position="520"/>
    </location>
</feature>
<feature type="coiled-coil region" evidence="1">
    <location>
        <begin position="846"/>
        <end position="873"/>
    </location>
</feature>
<gene>
    <name evidence="3" type="ORF">LY90DRAFT_201563</name>
</gene>
<name>A0A1Y2EGY6_9FUNG</name>
<feature type="region of interest" description="Disordered" evidence="2">
    <location>
        <begin position="421"/>
        <end position="440"/>
    </location>
</feature>
<sequence>MITNQGQEQLIRNFDSPLQKNFERTGSPANIPPELLNDPNFIRQQQMLQQQQQFMQQQQLMQQQQQYMNSPHGFNNGMGPGFNAGQFNGVDLDLSSDEELLDDVVPRRKPTETEALAEFLRRTGPEEPPANSQKKKKNSIFSFKKQNKKDKSKNNNDMANRPKHIPLMGENENNGNGIYSPSPNNMNNGPGNGPSPNGMSMNGQMNMNMNINPLSPEENRMMMPSPPSQHQHIPSQNQNRRKKTDSQILEESLKTSNQMKQYMRQIQQITEQENQKKMSMMGYPSDFHQNQRKSLIQTQSAFLQQQQLEDDDIDYPQAPVPIQPAPFMPPPPQPMSDMNGMSNANNNNVNTSGNANVNGNGNDNGNGEERKRNSRHPPRTSSMVISHFLINQQGMEPYEVQQRMDELAFGITENGEIISDHGEEEEEEIEGDEDFFSDDDDDYFSEEDSEVIRNTRINAEMRPEDYSFINEPIPKARTNKTVQFCEEVGEISDSDYYYEDSDYENEAYIDDNEEDEDEEQINPQPQPQMQNMEDMPNTNAPQPMPQQGAQGSLPPSKQGPQGQGQGQNKTTVTGKNGQKHIIHKSKLKDEDSKNETQTTYNMVSLPPPEMSTIEITYTSEEAELEEAAKELQQLEEEEQQKKQQKSQQMPPPPPHDRGDRRRSNVPPQARNGPPRNSGRGGRGKRDPSQRPISMSVNMKNLPSYHKHHPQDGQPPKPYPQNQPRPRRRHVQIQTRKPHLHHTGIQTDPEATKEYEALVEELNAASTEKNATIESLQEEVNKYRISSQKLSDELKSAQESYQKTAEERDALLEKNKELMKMSDDKQVQFDNLSAQAYTKIQDLVLSQQKLLRERHAMENEIMKLREELKRAKAFINQNYSNDNGNANVNNANVNPSSMGMGSPAVMATQASAVTMGSPATKPINLSQKKSSVASVSSSANSTPVLMEGGNGASLMKKQQQQQQQMQLQMQMQMQQMKMLQQQQQQQQMKMNSPSLTAQSMTPPLSATSSPGIYAQKIKNNGNPIAHHNMMGPKRVASPTPKPVQIVQGVQGVQGVDVEIANANIEVQPSV</sequence>